<keyword evidence="8 11" id="KW-0238">DNA-binding</keyword>
<dbReference type="Gene3D" id="1.10.150.130">
    <property type="match status" value="1"/>
</dbReference>
<keyword evidence="9 11" id="KW-0233">DNA recombination</keyword>
<gene>
    <name evidence="11 15" type="primary">xerC</name>
    <name evidence="15" type="ORF">GCM10011391_21060</name>
</gene>
<dbReference type="GO" id="GO:0009037">
    <property type="term" value="F:tyrosine-based site-specific recombinase activity"/>
    <property type="evidence" value="ECO:0007669"/>
    <property type="project" value="UniProtKB-UniRule"/>
</dbReference>
<accession>A0A8J2VXW7</accession>
<dbReference type="InterPro" id="IPR050090">
    <property type="entry name" value="Tyrosine_recombinase_XerCD"/>
</dbReference>
<dbReference type="PROSITE" id="PS51900">
    <property type="entry name" value="CB"/>
    <property type="match status" value="1"/>
</dbReference>
<keyword evidence="5 11" id="KW-0132">Cell division</keyword>
<dbReference type="NCBIfam" id="NF040815">
    <property type="entry name" value="recomb_XerA_Arch"/>
    <property type="match status" value="1"/>
</dbReference>
<dbReference type="InterPro" id="IPR010998">
    <property type="entry name" value="Integrase_recombinase_N"/>
</dbReference>
<evidence type="ECO:0000256" key="5">
    <source>
        <dbReference type="ARBA" id="ARBA00022618"/>
    </source>
</evidence>
<feature type="active site" evidence="11">
    <location>
        <position position="146"/>
    </location>
</feature>
<dbReference type="Gene3D" id="1.10.443.10">
    <property type="entry name" value="Intergrase catalytic core"/>
    <property type="match status" value="1"/>
</dbReference>
<dbReference type="RefSeq" id="WP_188693288.1">
    <property type="nucleotide sequence ID" value="NZ_BMIR01000008.1"/>
</dbReference>
<evidence type="ECO:0000259" key="13">
    <source>
        <dbReference type="PROSITE" id="PS51898"/>
    </source>
</evidence>
<reference evidence="15" key="2">
    <citation type="submission" date="2020-09" db="EMBL/GenBank/DDBJ databases">
        <authorList>
            <person name="Sun Q."/>
            <person name="Zhou Y."/>
        </authorList>
    </citation>
    <scope>NUCLEOTIDE SEQUENCE</scope>
    <source>
        <strain evidence="15">CGMCC 1.15371</strain>
    </source>
</reference>
<dbReference type="GO" id="GO:0003677">
    <property type="term" value="F:DNA binding"/>
    <property type="evidence" value="ECO:0007669"/>
    <property type="project" value="UniProtKB-UniRule"/>
</dbReference>
<dbReference type="PANTHER" id="PTHR30349:SF77">
    <property type="entry name" value="TYROSINE RECOMBINASE XERC"/>
    <property type="match status" value="1"/>
</dbReference>
<dbReference type="NCBIfam" id="NF001399">
    <property type="entry name" value="PRK00283.1"/>
    <property type="match status" value="1"/>
</dbReference>
<dbReference type="InterPro" id="IPR044068">
    <property type="entry name" value="CB"/>
</dbReference>
<dbReference type="CDD" id="cd00798">
    <property type="entry name" value="INT_XerDC_C"/>
    <property type="match status" value="1"/>
</dbReference>
<evidence type="ECO:0000313" key="16">
    <source>
        <dbReference type="Proteomes" id="UP000628775"/>
    </source>
</evidence>
<evidence type="ECO:0000256" key="12">
    <source>
        <dbReference type="NCBIfam" id="TIGR02224"/>
    </source>
</evidence>
<name>A0A8J2VXW7_9BACL</name>
<dbReference type="HAMAP" id="MF_01808">
    <property type="entry name" value="Recomb_XerC_XerD"/>
    <property type="match status" value="1"/>
</dbReference>
<keyword evidence="16" id="KW-1185">Reference proteome</keyword>
<comment type="function">
    <text evidence="11">Site-specific tyrosine recombinase, which acts by catalyzing the cutting and rejoining of the recombining DNA molecules. The XerC-XerD complex is essential to convert dimers of the bacterial chromosome into monomers to permit their segregation at cell division. It also contributes to the segregational stability of plasmids.</text>
</comment>
<evidence type="ECO:0000256" key="8">
    <source>
        <dbReference type="ARBA" id="ARBA00023125"/>
    </source>
</evidence>
<comment type="similarity">
    <text evidence="3">Belongs to the 'phage' integrase family. XerD subfamily.</text>
</comment>
<dbReference type="InterPro" id="IPR004107">
    <property type="entry name" value="Integrase_SAM-like_N"/>
</dbReference>
<dbReference type="GO" id="GO:0051301">
    <property type="term" value="P:cell division"/>
    <property type="evidence" value="ECO:0007669"/>
    <property type="project" value="UniProtKB-UniRule"/>
</dbReference>
<dbReference type="SUPFAM" id="SSF56349">
    <property type="entry name" value="DNA breaking-rejoining enzymes"/>
    <property type="match status" value="1"/>
</dbReference>
<feature type="active site" description="O-(3'-phospho-DNA)-tyrosine intermediate" evidence="11">
    <location>
        <position position="277"/>
    </location>
</feature>
<protein>
    <recommendedName>
        <fullName evidence="11 12">Tyrosine recombinase XerC</fullName>
    </recommendedName>
</protein>
<evidence type="ECO:0000256" key="11">
    <source>
        <dbReference type="HAMAP-Rule" id="MF_01808"/>
    </source>
</evidence>
<dbReference type="PROSITE" id="PS51898">
    <property type="entry name" value="TYR_RECOMBINASE"/>
    <property type="match status" value="1"/>
</dbReference>
<feature type="domain" description="Tyr recombinase" evidence="13">
    <location>
        <begin position="106"/>
        <end position="290"/>
    </location>
</feature>
<dbReference type="PANTHER" id="PTHR30349">
    <property type="entry name" value="PHAGE INTEGRASE-RELATED"/>
    <property type="match status" value="1"/>
</dbReference>
<keyword evidence="4 11" id="KW-0963">Cytoplasm</keyword>
<evidence type="ECO:0000256" key="1">
    <source>
        <dbReference type="ARBA" id="ARBA00004496"/>
    </source>
</evidence>
<dbReference type="EMBL" id="BMIR01000008">
    <property type="protein sequence ID" value="GGE42069.1"/>
    <property type="molecule type" value="Genomic_DNA"/>
</dbReference>
<dbReference type="GO" id="GO:0007059">
    <property type="term" value="P:chromosome segregation"/>
    <property type="evidence" value="ECO:0007669"/>
    <property type="project" value="UniProtKB-UniRule"/>
</dbReference>
<dbReference type="GO" id="GO:0006313">
    <property type="term" value="P:DNA transposition"/>
    <property type="evidence" value="ECO:0007669"/>
    <property type="project" value="UniProtKB-UniRule"/>
</dbReference>
<dbReference type="InterPro" id="IPR002104">
    <property type="entry name" value="Integrase_catalytic"/>
</dbReference>
<comment type="similarity">
    <text evidence="2 11">Belongs to the 'phage' integrase family. XerC subfamily.</text>
</comment>
<evidence type="ECO:0000259" key="14">
    <source>
        <dbReference type="PROSITE" id="PS51900"/>
    </source>
</evidence>
<feature type="domain" description="Core-binding (CB)" evidence="14">
    <location>
        <begin position="1"/>
        <end position="85"/>
    </location>
</feature>
<dbReference type="GO" id="GO:0005737">
    <property type="term" value="C:cytoplasm"/>
    <property type="evidence" value="ECO:0007669"/>
    <property type="project" value="UniProtKB-SubCell"/>
</dbReference>
<evidence type="ECO:0000256" key="10">
    <source>
        <dbReference type="ARBA" id="ARBA00023306"/>
    </source>
</evidence>
<comment type="caution">
    <text evidence="15">The sequence shown here is derived from an EMBL/GenBank/DDBJ whole genome shotgun (WGS) entry which is preliminary data.</text>
</comment>
<evidence type="ECO:0000313" key="15">
    <source>
        <dbReference type="EMBL" id="GGE42069.1"/>
    </source>
</evidence>
<evidence type="ECO:0000256" key="7">
    <source>
        <dbReference type="ARBA" id="ARBA00022908"/>
    </source>
</evidence>
<feature type="active site" evidence="11">
    <location>
        <position position="242"/>
    </location>
</feature>
<dbReference type="InterPro" id="IPR011932">
    <property type="entry name" value="Recomb_XerD"/>
</dbReference>
<keyword evidence="7 11" id="KW-0229">DNA integration</keyword>
<organism evidence="15 16">
    <name type="scientific">Pullulanibacillus camelliae</name>
    <dbReference type="NCBI Taxonomy" id="1707096"/>
    <lineage>
        <taxon>Bacteria</taxon>
        <taxon>Bacillati</taxon>
        <taxon>Bacillota</taxon>
        <taxon>Bacilli</taxon>
        <taxon>Bacillales</taxon>
        <taxon>Sporolactobacillaceae</taxon>
        <taxon>Pullulanibacillus</taxon>
    </lineage>
</organism>
<evidence type="ECO:0000256" key="3">
    <source>
        <dbReference type="ARBA" id="ARBA00010450"/>
    </source>
</evidence>
<evidence type="ECO:0000256" key="6">
    <source>
        <dbReference type="ARBA" id="ARBA00022829"/>
    </source>
</evidence>
<comment type="subunit">
    <text evidence="11">Forms a cyclic heterotetrameric complex composed of two molecules of XerC and two molecules of XerD.</text>
</comment>
<dbReference type="AlphaFoldDB" id="A0A8J2VXW7"/>
<dbReference type="InterPro" id="IPR011931">
    <property type="entry name" value="Recomb_XerC"/>
</dbReference>
<comment type="subcellular location">
    <subcellularLocation>
        <location evidence="1 11">Cytoplasm</location>
    </subcellularLocation>
</comment>
<evidence type="ECO:0000256" key="2">
    <source>
        <dbReference type="ARBA" id="ARBA00006657"/>
    </source>
</evidence>
<dbReference type="Proteomes" id="UP000628775">
    <property type="component" value="Unassembled WGS sequence"/>
</dbReference>
<dbReference type="InterPro" id="IPR023009">
    <property type="entry name" value="Tyrosine_recombinase_XerC/XerD"/>
</dbReference>
<dbReference type="InterPro" id="IPR013762">
    <property type="entry name" value="Integrase-like_cat_sf"/>
</dbReference>
<proteinExistence type="inferred from homology"/>
<feature type="active site" evidence="11">
    <location>
        <position position="268"/>
    </location>
</feature>
<feature type="active site" evidence="11">
    <location>
        <position position="170"/>
    </location>
</feature>
<dbReference type="NCBIfam" id="TIGR02224">
    <property type="entry name" value="recomb_XerC"/>
    <property type="match status" value="1"/>
</dbReference>
<keyword evidence="10 11" id="KW-0131">Cell cycle</keyword>
<keyword evidence="6 11" id="KW-0159">Chromosome partition</keyword>
<dbReference type="InterPro" id="IPR011010">
    <property type="entry name" value="DNA_brk_join_enz"/>
</dbReference>
<evidence type="ECO:0000256" key="4">
    <source>
        <dbReference type="ARBA" id="ARBA00022490"/>
    </source>
</evidence>
<sequence>MDKPLHLFIRFLEVEKHASKLTINNYMHDIHQFQEFMKQELIHEYGAVTYSSVRLFLTRMHEKGFSRRTVARKLSSLRSFYRFCERENILQNNPFSITSLPKREFKLPHFLYQEEIAHLFEVEDLSTPLGQRNQAILEVLYATGIRVSELVGLKLEDIDHDIGVILVEGKGRKERYVPVGSYALDALDTYIKQGRRTLMNSRAPHAYVFVNYRGSQLSDRSVRTILKKQVEKAAITTKVSPHTLRHTFATHLLDAGADLRSVQELLGHSNLSTTQIYTHVSKERLRQAYMNHHPRA</sequence>
<dbReference type="Pfam" id="PF02899">
    <property type="entry name" value="Phage_int_SAM_1"/>
    <property type="match status" value="1"/>
</dbReference>
<dbReference type="Pfam" id="PF00589">
    <property type="entry name" value="Phage_integrase"/>
    <property type="match status" value="1"/>
</dbReference>
<evidence type="ECO:0000256" key="9">
    <source>
        <dbReference type="ARBA" id="ARBA00023172"/>
    </source>
</evidence>
<reference evidence="15" key="1">
    <citation type="journal article" date="2014" name="Int. J. Syst. Evol. Microbiol.">
        <title>Complete genome sequence of Corynebacterium casei LMG S-19264T (=DSM 44701T), isolated from a smear-ripened cheese.</title>
        <authorList>
            <consortium name="US DOE Joint Genome Institute (JGI-PGF)"/>
            <person name="Walter F."/>
            <person name="Albersmeier A."/>
            <person name="Kalinowski J."/>
            <person name="Ruckert C."/>
        </authorList>
    </citation>
    <scope>NUCLEOTIDE SEQUENCE</scope>
    <source>
        <strain evidence="15">CGMCC 1.15371</strain>
    </source>
</reference>
<dbReference type="NCBIfam" id="TIGR02225">
    <property type="entry name" value="recomb_XerD"/>
    <property type="match status" value="1"/>
</dbReference>
<feature type="active site" evidence="11">
    <location>
        <position position="245"/>
    </location>
</feature>